<evidence type="ECO:0000256" key="1">
    <source>
        <dbReference type="SAM" id="MobiDB-lite"/>
    </source>
</evidence>
<dbReference type="EMBL" id="CAKOGL010000008">
    <property type="protein sequence ID" value="CAH2089900.1"/>
    <property type="molecule type" value="Genomic_DNA"/>
</dbReference>
<dbReference type="AlphaFoldDB" id="A0AAU9TZH8"/>
<accession>A0AAU9TZH8</accession>
<feature type="region of interest" description="Disordered" evidence="1">
    <location>
        <begin position="35"/>
        <end position="54"/>
    </location>
</feature>
<proteinExistence type="predicted"/>
<organism evidence="2 3">
    <name type="scientific">Euphydryas editha</name>
    <name type="common">Edith's checkerspot</name>
    <dbReference type="NCBI Taxonomy" id="104508"/>
    <lineage>
        <taxon>Eukaryota</taxon>
        <taxon>Metazoa</taxon>
        <taxon>Ecdysozoa</taxon>
        <taxon>Arthropoda</taxon>
        <taxon>Hexapoda</taxon>
        <taxon>Insecta</taxon>
        <taxon>Pterygota</taxon>
        <taxon>Neoptera</taxon>
        <taxon>Endopterygota</taxon>
        <taxon>Lepidoptera</taxon>
        <taxon>Glossata</taxon>
        <taxon>Ditrysia</taxon>
        <taxon>Papilionoidea</taxon>
        <taxon>Nymphalidae</taxon>
        <taxon>Nymphalinae</taxon>
        <taxon>Euphydryas</taxon>
    </lineage>
</organism>
<evidence type="ECO:0000313" key="2">
    <source>
        <dbReference type="EMBL" id="CAH2089900.1"/>
    </source>
</evidence>
<protein>
    <submittedName>
        <fullName evidence="2">Uncharacterized protein</fullName>
    </submittedName>
</protein>
<evidence type="ECO:0000313" key="3">
    <source>
        <dbReference type="Proteomes" id="UP001153954"/>
    </source>
</evidence>
<keyword evidence="3" id="KW-1185">Reference proteome</keyword>
<comment type="caution">
    <text evidence="2">The sequence shown here is derived from an EMBL/GenBank/DDBJ whole genome shotgun (WGS) entry which is preliminary data.</text>
</comment>
<name>A0AAU9TZH8_EUPED</name>
<gene>
    <name evidence="2" type="ORF">EEDITHA_LOCUS5908</name>
</gene>
<dbReference type="Proteomes" id="UP001153954">
    <property type="component" value="Unassembled WGS sequence"/>
</dbReference>
<sequence>MIVFCGVLGGYDMYSKSKRIPRYLFLTEAKPASASELEARAERKRRQRQAQEEFRLKHLMKQKETDNQDIDVNSCIDTLLMAIPSQVIMTEDSGNTVDGKRRSPTPDAGNIKRRNINSESNINKK</sequence>
<feature type="region of interest" description="Disordered" evidence="1">
    <location>
        <begin position="90"/>
        <end position="125"/>
    </location>
</feature>
<reference evidence="2" key="1">
    <citation type="submission" date="2022-03" db="EMBL/GenBank/DDBJ databases">
        <authorList>
            <person name="Tunstrom K."/>
        </authorList>
    </citation>
    <scope>NUCLEOTIDE SEQUENCE</scope>
</reference>